<accession>A0AA50Q607</accession>
<dbReference type="Proteomes" id="UP001236800">
    <property type="component" value="Chromosome"/>
</dbReference>
<evidence type="ECO:0008006" key="3">
    <source>
        <dbReference type="Google" id="ProtNLM"/>
    </source>
</evidence>
<proteinExistence type="predicted"/>
<reference evidence="2" key="1">
    <citation type="submission" date="2023-08" db="EMBL/GenBank/DDBJ databases">
        <title>Complete genome sequence of Shewanella oncorhynchi Z-P2, a siderophore putrebactin-producing bacterium.</title>
        <authorList>
            <person name="Zhang Y."/>
        </authorList>
    </citation>
    <scope>NUCLEOTIDE SEQUENCE</scope>
    <source>
        <strain evidence="2">Z-P2</strain>
    </source>
</reference>
<sequence>MKKSLLIALTALPLFAYAGPFDSIVKSATQSVTDTVNDTATNALDSATNEAIKNTFGIKEGSTKQTITEKLGAPASTYNEADLEVWAYDLSALNAASPMLAETTKTLLKDNEVAQKNVTISFKGESVNAVKLADKAKS</sequence>
<dbReference type="KEGG" id="sog:RA178_01730"/>
<evidence type="ECO:0000313" key="2">
    <source>
        <dbReference type="EMBL" id="WMB73372.1"/>
    </source>
</evidence>
<dbReference type="GeneID" id="301337864"/>
<evidence type="ECO:0000256" key="1">
    <source>
        <dbReference type="SAM" id="SignalP"/>
    </source>
</evidence>
<keyword evidence="1" id="KW-0732">Signal</keyword>
<dbReference type="AlphaFoldDB" id="A0AA50Q607"/>
<feature type="chain" id="PRO_5041255999" description="Lipoprotein" evidence="1">
    <location>
        <begin position="19"/>
        <end position="138"/>
    </location>
</feature>
<organism evidence="2">
    <name type="scientific">Shewanella oncorhynchi</name>
    <dbReference type="NCBI Taxonomy" id="2726434"/>
    <lineage>
        <taxon>Bacteria</taxon>
        <taxon>Pseudomonadati</taxon>
        <taxon>Pseudomonadota</taxon>
        <taxon>Gammaproteobacteria</taxon>
        <taxon>Alteromonadales</taxon>
        <taxon>Shewanellaceae</taxon>
        <taxon>Shewanella</taxon>
    </lineage>
</organism>
<feature type="signal peptide" evidence="1">
    <location>
        <begin position="1"/>
        <end position="18"/>
    </location>
</feature>
<name>A0AA50Q607_9GAMM</name>
<protein>
    <recommendedName>
        <fullName evidence="3">Lipoprotein</fullName>
    </recommendedName>
</protein>
<gene>
    <name evidence="2" type="ORF">RA178_01730</name>
</gene>
<dbReference type="RefSeq" id="WP_105251122.1">
    <property type="nucleotide sequence ID" value="NZ_CP132914.1"/>
</dbReference>
<dbReference type="EMBL" id="CP132914">
    <property type="protein sequence ID" value="WMB73372.1"/>
    <property type="molecule type" value="Genomic_DNA"/>
</dbReference>